<proteinExistence type="predicted"/>
<keyword evidence="1" id="KW-1133">Transmembrane helix</keyword>
<gene>
    <name evidence="2" type="ORF">D3874_11765</name>
</gene>
<evidence type="ECO:0000313" key="3">
    <source>
        <dbReference type="Proteomes" id="UP000284605"/>
    </source>
</evidence>
<dbReference type="EMBL" id="QYUK01000011">
    <property type="protein sequence ID" value="RJF87615.1"/>
    <property type="molecule type" value="Genomic_DNA"/>
</dbReference>
<protein>
    <submittedName>
        <fullName evidence="2">Uncharacterized protein</fullName>
    </submittedName>
</protein>
<name>A0A418WC68_9PROT</name>
<feature type="transmembrane region" description="Helical" evidence="1">
    <location>
        <begin position="61"/>
        <end position="81"/>
    </location>
</feature>
<dbReference type="AlphaFoldDB" id="A0A418WC68"/>
<sequence length="181" mass="19342">MLVSWLDENQSGATVGSQLANCPHCNAPLALSSSQAGNTACPACGKPLPAAAASGGTSRKLLWLIPLVLLAVMAAGFVVYLRMGTPLQQDEAVRANFEKSFLESCIKSAGGTQEQTAETTAQVQRYCQCSLDEFNQTLTAKQWSLVDLLPDMQGDLSGNPELKAELTRITEICAKRVKPQQ</sequence>
<accession>A0A418WC68</accession>
<evidence type="ECO:0000313" key="2">
    <source>
        <dbReference type="EMBL" id="RJF87615.1"/>
    </source>
</evidence>
<reference evidence="2 3" key="1">
    <citation type="submission" date="2018-09" db="EMBL/GenBank/DDBJ databases">
        <authorList>
            <person name="Zhu H."/>
        </authorList>
    </citation>
    <scope>NUCLEOTIDE SEQUENCE [LARGE SCALE GENOMIC DNA]</scope>
    <source>
        <strain evidence="2 3">K1W22B-8</strain>
    </source>
</reference>
<organism evidence="2 3">
    <name type="scientific">Oleomonas cavernae</name>
    <dbReference type="NCBI Taxonomy" id="2320859"/>
    <lineage>
        <taxon>Bacteria</taxon>
        <taxon>Pseudomonadati</taxon>
        <taxon>Pseudomonadota</taxon>
        <taxon>Alphaproteobacteria</taxon>
        <taxon>Acetobacterales</taxon>
        <taxon>Acetobacteraceae</taxon>
        <taxon>Oleomonas</taxon>
    </lineage>
</organism>
<keyword evidence="1" id="KW-0812">Transmembrane</keyword>
<dbReference type="Proteomes" id="UP000284605">
    <property type="component" value="Unassembled WGS sequence"/>
</dbReference>
<keyword evidence="3" id="KW-1185">Reference proteome</keyword>
<keyword evidence="1" id="KW-0472">Membrane</keyword>
<comment type="caution">
    <text evidence="2">The sequence shown here is derived from an EMBL/GenBank/DDBJ whole genome shotgun (WGS) entry which is preliminary data.</text>
</comment>
<evidence type="ECO:0000256" key="1">
    <source>
        <dbReference type="SAM" id="Phobius"/>
    </source>
</evidence>